<dbReference type="AlphaFoldDB" id="A0A2N3UCY5"/>
<evidence type="ECO:0000313" key="3">
    <source>
        <dbReference type="Proteomes" id="UP000233782"/>
    </source>
</evidence>
<dbReference type="Proteomes" id="UP000233782">
    <property type="component" value="Unassembled WGS sequence"/>
</dbReference>
<evidence type="ECO:0000313" key="2">
    <source>
        <dbReference type="EMBL" id="PKV67205.1"/>
    </source>
</evidence>
<feature type="chain" id="PRO_5014665493" evidence="1">
    <location>
        <begin position="20"/>
        <end position="262"/>
    </location>
</feature>
<comment type="caution">
    <text evidence="2">The sequence shown here is derived from an EMBL/GenBank/DDBJ whole genome shotgun (WGS) entry which is preliminary data.</text>
</comment>
<dbReference type="Pfam" id="PF10677">
    <property type="entry name" value="DUF2490"/>
    <property type="match status" value="1"/>
</dbReference>
<organism evidence="2 3">
    <name type="scientific">Pontibacter ramchanderi</name>
    <dbReference type="NCBI Taxonomy" id="1179743"/>
    <lineage>
        <taxon>Bacteria</taxon>
        <taxon>Pseudomonadati</taxon>
        <taxon>Bacteroidota</taxon>
        <taxon>Cytophagia</taxon>
        <taxon>Cytophagales</taxon>
        <taxon>Hymenobacteraceae</taxon>
        <taxon>Pontibacter</taxon>
    </lineage>
</organism>
<dbReference type="RefSeq" id="WP_101444466.1">
    <property type="nucleotide sequence ID" value="NZ_PJMU01000002.1"/>
</dbReference>
<dbReference type="InterPro" id="IPR019619">
    <property type="entry name" value="DUF2490"/>
</dbReference>
<dbReference type="EMBL" id="PJMU01000002">
    <property type="protein sequence ID" value="PKV67205.1"/>
    <property type="molecule type" value="Genomic_DNA"/>
</dbReference>
<proteinExistence type="predicted"/>
<gene>
    <name evidence="2" type="ORF">BD749_2346</name>
</gene>
<accession>A0A2N3UCY5</accession>
<evidence type="ECO:0000256" key="1">
    <source>
        <dbReference type="SAM" id="SignalP"/>
    </source>
</evidence>
<name>A0A2N3UCY5_9BACT</name>
<reference evidence="2 3" key="1">
    <citation type="submission" date="2017-12" db="EMBL/GenBank/DDBJ databases">
        <title>Genomic Encyclopedia of Type Strains, Phase III (KMG-III): the genomes of soil and plant-associated and newly described type strains.</title>
        <authorList>
            <person name="Whitman W."/>
        </authorList>
    </citation>
    <scope>NUCLEOTIDE SEQUENCE [LARGE SCALE GENOMIC DNA]</scope>
    <source>
        <strain evidence="2 3">LP43</strain>
    </source>
</reference>
<keyword evidence="3" id="KW-1185">Reference proteome</keyword>
<sequence length="262" mass="30698">MSKIRFCLLLFWVGGVLHAAAGYAQSPQKEVTRQQLAWFSYALTLKLHPKWSLTSEIHERRFLNPGRQHQFVLRSQARYALGENWEAAAGFTYFLQSPHDPSATQRLVVPELRPHIQFNYSQAIGRAGITHRYRTEMRFFRNTSSGELAAGYHHNFRFRYRLGLEYRLANLQERPLKLKLSNELHVNAGRNITYNRFDQNRIYTGLSYALMPNLEVEAGYLNWYQQRASGHQFYNRHIVQLAVSHKLDLTGKRKNATEQETR</sequence>
<feature type="signal peptide" evidence="1">
    <location>
        <begin position="1"/>
        <end position="19"/>
    </location>
</feature>
<keyword evidence="1" id="KW-0732">Signal</keyword>
<dbReference type="OrthoDB" id="1118734at2"/>
<protein>
    <submittedName>
        <fullName evidence="2">Uncharacterized protein DUF2490</fullName>
    </submittedName>
</protein>